<dbReference type="InterPro" id="IPR045851">
    <property type="entry name" value="AMP-bd_C_sf"/>
</dbReference>
<feature type="domain" description="AMP-binding enzyme C-terminal" evidence="4">
    <location>
        <begin position="427"/>
        <end position="501"/>
    </location>
</feature>
<dbReference type="InterPro" id="IPR020459">
    <property type="entry name" value="AMP-binding"/>
</dbReference>
<feature type="domain" description="AMP-dependent synthetase/ligase" evidence="3">
    <location>
        <begin position="16"/>
        <end position="376"/>
    </location>
</feature>
<dbReference type="Gene3D" id="3.40.50.12780">
    <property type="entry name" value="N-terminal domain of ligase-like"/>
    <property type="match status" value="1"/>
</dbReference>
<dbReference type="EMBL" id="UOFI01000170">
    <property type="protein sequence ID" value="VAW69641.1"/>
    <property type="molecule type" value="Genomic_DNA"/>
</dbReference>
<dbReference type="PRINTS" id="PR00154">
    <property type="entry name" value="AMPBINDING"/>
</dbReference>
<evidence type="ECO:0000259" key="3">
    <source>
        <dbReference type="Pfam" id="PF00501"/>
    </source>
</evidence>
<accession>A0A3B0XQ10</accession>
<dbReference type="Gene3D" id="3.30.300.30">
    <property type="match status" value="1"/>
</dbReference>
<dbReference type="EC" id="6.2.1.3" evidence="5"/>
<dbReference type="Pfam" id="PF00501">
    <property type="entry name" value="AMP-binding"/>
    <property type="match status" value="1"/>
</dbReference>
<dbReference type="GO" id="GO:0004467">
    <property type="term" value="F:long-chain fatty acid-CoA ligase activity"/>
    <property type="evidence" value="ECO:0007669"/>
    <property type="project" value="UniProtKB-EC"/>
</dbReference>
<dbReference type="SUPFAM" id="SSF56801">
    <property type="entry name" value="Acetyl-CoA synthetase-like"/>
    <property type="match status" value="1"/>
</dbReference>
<proteinExistence type="inferred from homology"/>
<dbReference type="AlphaFoldDB" id="A0A3B0XQ10"/>
<dbReference type="InterPro" id="IPR042099">
    <property type="entry name" value="ANL_N_sf"/>
</dbReference>
<dbReference type="PANTHER" id="PTHR43201:SF5">
    <property type="entry name" value="MEDIUM-CHAIN ACYL-COA LIGASE ACSF2, MITOCHONDRIAL"/>
    <property type="match status" value="1"/>
</dbReference>
<dbReference type="Pfam" id="PF13193">
    <property type="entry name" value="AMP-binding_C"/>
    <property type="match status" value="1"/>
</dbReference>
<organism evidence="5">
    <name type="scientific">hydrothermal vent metagenome</name>
    <dbReference type="NCBI Taxonomy" id="652676"/>
    <lineage>
        <taxon>unclassified sequences</taxon>
        <taxon>metagenomes</taxon>
        <taxon>ecological metagenomes</taxon>
    </lineage>
</organism>
<sequence length="511" mass="56763">MSVTIIEELSRIFISHADKVAVRQADSNKTYSQLKQASDSVATYLLQAGLGKGERVALLIENSFEYIASYYGVLCAGGVVVALNTEAKANDLSNWIKHSGSTWLIASAKVSELKNVIDKCSSDINYMITGDHKQSDIADEAISRVSFDQVLNANKITQFPLLSGDDVATIIYTSGTTGKPKGVTLTHTNLLSNMQSILEYMPMSENDSCLNVLPFYYSYGNSVLHTHMMKGATLILQNSFMFPHVVLKKMQNEKVTSFYGVPSTYALLLNRTKLSEFNLSSLRYMTQAGGAMLPAHIERLREQLPDTEFIVMYGQTEATARITYLPCEYLDQKVSSAGKPVSGVELEIRDSQNKKLPYDQQGEIYVSGENIMKGYWNAPDLTATVLKDGWLKTGDLARQDKDGYIYIVGRKTEMIKSGAHRISPLDIEEVLLRCAGVAEVAVIGQSDEVLGQVVKAFIVPLDKENIKKRDIQLYCKNNLAVYKIPKIIEFIDELPKTASGKLKRFALQNIH</sequence>
<dbReference type="PANTHER" id="PTHR43201">
    <property type="entry name" value="ACYL-COA SYNTHETASE"/>
    <property type="match status" value="1"/>
</dbReference>
<dbReference type="InterPro" id="IPR020845">
    <property type="entry name" value="AMP-binding_CS"/>
</dbReference>
<evidence type="ECO:0000256" key="2">
    <source>
        <dbReference type="ARBA" id="ARBA00022598"/>
    </source>
</evidence>
<comment type="similarity">
    <text evidence="1">Belongs to the ATP-dependent AMP-binding enzyme family.</text>
</comment>
<gene>
    <name evidence="5" type="ORF">MNBD_GAMMA09-2653</name>
</gene>
<evidence type="ECO:0000313" key="5">
    <source>
        <dbReference type="EMBL" id="VAW69641.1"/>
    </source>
</evidence>
<dbReference type="InterPro" id="IPR000873">
    <property type="entry name" value="AMP-dep_synth/lig_dom"/>
</dbReference>
<dbReference type="InterPro" id="IPR025110">
    <property type="entry name" value="AMP-bd_C"/>
</dbReference>
<evidence type="ECO:0000256" key="1">
    <source>
        <dbReference type="ARBA" id="ARBA00006432"/>
    </source>
</evidence>
<name>A0A3B0XQ10_9ZZZZ</name>
<protein>
    <submittedName>
        <fullName evidence="5">Long-chain-fatty-acid--CoA ligase</fullName>
        <ecNumber evidence="5">6.2.1.3</ecNumber>
    </submittedName>
</protein>
<evidence type="ECO:0000259" key="4">
    <source>
        <dbReference type="Pfam" id="PF13193"/>
    </source>
</evidence>
<keyword evidence="2 5" id="KW-0436">Ligase</keyword>
<dbReference type="GO" id="GO:0031956">
    <property type="term" value="F:medium-chain fatty acid-CoA ligase activity"/>
    <property type="evidence" value="ECO:0007669"/>
    <property type="project" value="TreeGrafter"/>
</dbReference>
<reference evidence="5" key="1">
    <citation type="submission" date="2018-06" db="EMBL/GenBank/DDBJ databases">
        <authorList>
            <person name="Zhirakovskaya E."/>
        </authorList>
    </citation>
    <scope>NUCLEOTIDE SEQUENCE</scope>
</reference>
<dbReference type="PROSITE" id="PS00455">
    <property type="entry name" value="AMP_BINDING"/>
    <property type="match status" value="1"/>
</dbReference>